<dbReference type="EMBL" id="CAJNON010000598">
    <property type="protein sequence ID" value="CAF1329299.1"/>
    <property type="molecule type" value="Genomic_DNA"/>
</dbReference>
<keyword evidence="1" id="KW-0472">Membrane</keyword>
<feature type="transmembrane region" description="Helical" evidence="1">
    <location>
        <begin position="369"/>
        <end position="395"/>
    </location>
</feature>
<name>A0A815FTV8_9BILA</name>
<comment type="caution">
    <text evidence="2">The sequence shown here is derived from an EMBL/GenBank/DDBJ whole genome shotgun (WGS) entry which is preliminary data.</text>
</comment>
<proteinExistence type="predicted"/>
<evidence type="ECO:0000313" key="2">
    <source>
        <dbReference type="EMBL" id="CAF1329299.1"/>
    </source>
</evidence>
<dbReference type="Proteomes" id="UP000663881">
    <property type="component" value="Unassembled WGS sequence"/>
</dbReference>
<reference evidence="2" key="1">
    <citation type="submission" date="2021-02" db="EMBL/GenBank/DDBJ databases">
        <authorList>
            <person name="Nowell W R."/>
        </authorList>
    </citation>
    <scope>NUCLEOTIDE SEQUENCE</scope>
</reference>
<feature type="transmembrane region" description="Helical" evidence="1">
    <location>
        <begin position="788"/>
        <end position="814"/>
    </location>
</feature>
<feature type="transmembrane region" description="Helical" evidence="1">
    <location>
        <begin position="38"/>
        <end position="56"/>
    </location>
</feature>
<evidence type="ECO:0000256" key="1">
    <source>
        <dbReference type="SAM" id="Phobius"/>
    </source>
</evidence>
<organism evidence="2 4">
    <name type="scientific">Adineta steineri</name>
    <dbReference type="NCBI Taxonomy" id="433720"/>
    <lineage>
        <taxon>Eukaryota</taxon>
        <taxon>Metazoa</taxon>
        <taxon>Spiralia</taxon>
        <taxon>Gnathifera</taxon>
        <taxon>Rotifera</taxon>
        <taxon>Eurotatoria</taxon>
        <taxon>Bdelloidea</taxon>
        <taxon>Adinetida</taxon>
        <taxon>Adinetidae</taxon>
        <taxon>Adineta</taxon>
    </lineage>
</organism>
<dbReference type="OrthoDB" id="10014739at2759"/>
<sequence>MELLRKLGQYLKNLNIFQSVPPSTDQHDLQNERISTRLFIFLFVLALLILLVYNSLITSIKTGIVKTPTFEEYEELYKSYSATITCPCKNILIDYKEILHIVYTLHQVCNSIFVTQDWIKFLIDSDNRTKPVLTEFRSEGRTTFHALNSFCKLVNQTLDDNLEQFYLNQYISISVTPENLFKSQIETIVNQFRSLITSNFHISLNMIRNTTQNNGLYSGSTKNYNIRVAGGTTTSMPIKFKYSNCSCDISSRCIETYGMYIYPNTPPVWTVPDFYRGCYIIDALLQSSLQCFYNQSCINQIQLFLSSSSKNITALNSSLSSEYFFNSTIEELLKKLMIENWNLSKKYENYYNECQPIECNYIHEIRHGIVYILIALVSLAGGLTTALKIVVPILVKFVRRKKQPQTSTNDAQVNERVTPLIQKLKTYFKMLNMFQSVPPSTDEHNLQNERISTRLFIFLFGLVLIILLVYNSLITSIKTDDFKTPTFEKYEKLYKSYSATITCPCKKILIDYKEILHIVYTLHQVCNSIFVTQDWIQYLTHPSEHEQRRMKNEDLRMSGRNAFRALNSFCKLVNQTIDDNLEQFYLNQYVSTTVTPKNLFVSQVEIFVNQFRSLITSNFHISLNMIRNTTQNNGLYSALATNYNLYAVSINGNLLPPSIDYGDCSCDDTSRCVIEYGIYNYTTKTPLLSVPNFYRGCYIIEALLQSSLQCFYDQSCINQIQLFLPSPSKNITALNPLLSSEYFVNSTIEELLKKLMIENWNLSKKYENYYNECQPIECNYIHEPRHGIVYIITALVGLVGGLITALKIVVPILVKFVRRKKQPQTSTNALLVLLVYNSLITSIKTGIVKTPTFEKYEELYKPYSATITCPCKKILIDYKEILQIDYTLHQVCNSIFVTQDWIDYLAHSYKDDQRIHHYDFRLIGKFAFQALDEFCKLINQTIDESLKQFYLNQYVSTTVIHENLFKSQVEIFVNQFRSSITSKFHISLDMIRSTTRMNGLYSALSRNYYFRRTEHSGDSISLTSYVYSNCSCDFPATCTWEYGIYNYPSTILVLSVPNFYRGCYIIEALLQSSLQCFFNQSCINKTQSFLPSSSMNITALNPLLSSKYSVNSTIEELLKKLMIENWNFSTKYKNYYNECQPIECNYFYETRYGVVEIITTLVGLAGGLTTALKIIVPRFVKFIFYIIKKFSRRIDPQIETDQT</sequence>
<gene>
    <name evidence="3" type="ORF">OKA104_LOCUS23481</name>
    <name evidence="2" type="ORF">VCS650_LOCUS32592</name>
</gene>
<evidence type="ECO:0000313" key="3">
    <source>
        <dbReference type="EMBL" id="CAF3887607.1"/>
    </source>
</evidence>
<dbReference type="AlphaFoldDB" id="A0A815FTV8"/>
<keyword evidence="1" id="KW-1133">Transmembrane helix</keyword>
<protein>
    <submittedName>
        <fullName evidence="2">Uncharacterized protein</fullName>
    </submittedName>
</protein>
<accession>A0A815FTV8</accession>
<evidence type="ECO:0000313" key="4">
    <source>
        <dbReference type="Proteomes" id="UP000663891"/>
    </source>
</evidence>
<feature type="transmembrane region" description="Helical" evidence="1">
    <location>
        <begin position="455"/>
        <end position="473"/>
    </location>
</feature>
<dbReference type="Proteomes" id="UP000663891">
    <property type="component" value="Unassembled WGS sequence"/>
</dbReference>
<keyword evidence="1" id="KW-0812">Transmembrane</keyword>
<dbReference type="EMBL" id="CAJOAY010001797">
    <property type="protein sequence ID" value="CAF3887607.1"/>
    <property type="molecule type" value="Genomic_DNA"/>
</dbReference>